<dbReference type="SMART" id="SM00354">
    <property type="entry name" value="HTH_LACI"/>
    <property type="match status" value="1"/>
</dbReference>
<dbReference type="InterPro" id="IPR028082">
    <property type="entry name" value="Peripla_BP_I"/>
</dbReference>
<dbReference type="AlphaFoldDB" id="A0A841U224"/>
<dbReference type="InterPro" id="IPR010982">
    <property type="entry name" value="Lambda_DNA-bd_dom_sf"/>
</dbReference>
<keyword evidence="6" id="KW-1185">Reference proteome</keyword>
<name>A0A841U224_9BACL</name>
<keyword evidence="1" id="KW-0805">Transcription regulation</keyword>
<dbReference type="PANTHER" id="PTHR30146">
    <property type="entry name" value="LACI-RELATED TRANSCRIPTIONAL REPRESSOR"/>
    <property type="match status" value="1"/>
</dbReference>
<dbReference type="GO" id="GO:0003700">
    <property type="term" value="F:DNA-binding transcription factor activity"/>
    <property type="evidence" value="ECO:0007669"/>
    <property type="project" value="TreeGrafter"/>
</dbReference>
<keyword evidence="3" id="KW-0804">Transcription</keyword>
<evidence type="ECO:0000256" key="2">
    <source>
        <dbReference type="ARBA" id="ARBA00023125"/>
    </source>
</evidence>
<evidence type="ECO:0000256" key="1">
    <source>
        <dbReference type="ARBA" id="ARBA00023015"/>
    </source>
</evidence>
<dbReference type="PROSITE" id="PS00356">
    <property type="entry name" value="HTH_LACI_1"/>
    <property type="match status" value="1"/>
</dbReference>
<dbReference type="PROSITE" id="PS50932">
    <property type="entry name" value="HTH_LACI_2"/>
    <property type="match status" value="1"/>
</dbReference>
<dbReference type="Gene3D" id="1.10.260.40">
    <property type="entry name" value="lambda repressor-like DNA-binding domains"/>
    <property type="match status" value="1"/>
</dbReference>
<dbReference type="PANTHER" id="PTHR30146:SF150">
    <property type="entry name" value="ARABINOSE METABOLISM TRANSCRIPTIONAL REPRESSOR"/>
    <property type="match status" value="1"/>
</dbReference>
<evidence type="ECO:0000259" key="4">
    <source>
        <dbReference type="PROSITE" id="PS50932"/>
    </source>
</evidence>
<dbReference type="Pfam" id="PF00356">
    <property type="entry name" value="LacI"/>
    <property type="match status" value="1"/>
</dbReference>
<comment type="caution">
    <text evidence="5">The sequence shown here is derived from an EMBL/GenBank/DDBJ whole genome shotgun (WGS) entry which is preliminary data.</text>
</comment>
<protein>
    <submittedName>
        <fullName evidence="5">LacI family DNA-binding transcriptional regulator</fullName>
    </submittedName>
</protein>
<gene>
    <name evidence="5" type="ORF">H7B90_19095</name>
</gene>
<dbReference type="InterPro" id="IPR000843">
    <property type="entry name" value="HTH_LacI"/>
</dbReference>
<organism evidence="5 6">
    <name type="scientific">Cohnella xylanilytica</name>
    <dbReference type="NCBI Taxonomy" id="557555"/>
    <lineage>
        <taxon>Bacteria</taxon>
        <taxon>Bacillati</taxon>
        <taxon>Bacillota</taxon>
        <taxon>Bacilli</taxon>
        <taxon>Bacillales</taxon>
        <taxon>Paenibacillaceae</taxon>
        <taxon>Cohnella</taxon>
    </lineage>
</organism>
<dbReference type="RefSeq" id="WP_185137473.1">
    <property type="nucleotide sequence ID" value="NZ_JACJVR010000073.1"/>
</dbReference>
<feature type="domain" description="HTH lacI-type" evidence="4">
    <location>
        <begin position="1"/>
        <end position="45"/>
    </location>
</feature>
<dbReference type="GO" id="GO:0000976">
    <property type="term" value="F:transcription cis-regulatory region binding"/>
    <property type="evidence" value="ECO:0007669"/>
    <property type="project" value="TreeGrafter"/>
</dbReference>
<evidence type="ECO:0000313" key="5">
    <source>
        <dbReference type="EMBL" id="MBB6693502.1"/>
    </source>
</evidence>
<dbReference type="Proteomes" id="UP000553776">
    <property type="component" value="Unassembled WGS sequence"/>
</dbReference>
<dbReference type="Gene3D" id="3.40.50.2300">
    <property type="match status" value="2"/>
</dbReference>
<reference evidence="5 6" key="1">
    <citation type="submission" date="2020-08" db="EMBL/GenBank/DDBJ databases">
        <title>Cohnella phylogeny.</title>
        <authorList>
            <person name="Dunlap C."/>
        </authorList>
    </citation>
    <scope>NUCLEOTIDE SEQUENCE [LARGE SCALE GENOMIC DNA]</scope>
    <source>
        <strain evidence="5 6">DSM 25239</strain>
    </source>
</reference>
<sequence>MKIEDIAKLANVSKSAVSLALNGKPGVSSETRDRILKIVQDTGYIQRSQLHAQQVFRGNKFLRLAALTNSGIVLDEYEKQPFFTELIRHIEDQCSSYGYSLLFSSIQGDQLAGEIGRLESDYEASGLILLGTNLTREQVSLVSGHVRNLVVLDTCYESLAADFVVMNNFMGGYQAASHLIGLGHRDIGYVQSKSRMYNFDARRRGFDAALEEHSLTVRKEHLFTLAPTVVSSQEEFVQGWTRLGDSRPTALFCECDYMAISVIKSAHELGVRVPDELSVVGFDDIAEAEVITPELTTIHVEKEKIAALAVERLVRLAENEGSPLHLKTLVDTTLVERKSTRAL</sequence>
<keyword evidence="2 5" id="KW-0238">DNA-binding</keyword>
<dbReference type="CDD" id="cd01392">
    <property type="entry name" value="HTH_LacI"/>
    <property type="match status" value="1"/>
</dbReference>
<proteinExistence type="predicted"/>
<dbReference type="SUPFAM" id="SSF47413">
    <property type="entry name" value="lambda repressor-like DNA-binding domains"/>
    <property type="match status" value="1"/>
</dbReference>
<evidence type="ECO:0000256" key="3">
    <source>
        <dbReference type="ARBA" id="ARBA00023163"/>
    </source>
</evidence>
<accession>A0A841U224</accession>
<dbReference type="SUPFAM" id="SSF53822">
    <property type="entry name" value="Periplasmic binding protein-like I"/>
    <property type="match status" value="1"/>
</dbReference>
<dbReference type="EMBL" id="JACJVR010000073">
    <property type="protein sequence ID" value="MBB6693502.1"/>
    <property type="molecule type" value="Genomic_DNA"/>
</dbReference>
<dbReference type="InterPro" id="IPR046335">
    <property type="entry name" value="LacI/GalR-like_sensor"/>
</dbReference>
<evidence type="ECO:0000313" key="6">
    <source>
        <dbReference type="Proteomes" id="UP000553776"/>
    </source>
</evidence>
<dbReference type="Pfam" id="PF13377">
    <property type="entry name" value="Peripla_BP_3"/>
    <property type="match status" value="1"/>
</dbReference>